<dbReference type="PANTHER" id="PTHR10884">
    <property type="entry name" value="NADH DEHYDROGENASE UBIQUINONE IRON-SULFUR PROTEIN 3"/>
    <property type="match status" value="1"/>
</dbReference>
<comment type="subunit">
    <text evidence="3">NDH-1 is composed of 14 different subunits. Subunits NuoB, C, D, E, F, and G constitute the peripheral sector of the complex.</text>
</comment>
<dbReference type="NCBIfam" id="TIGR01961">
    <property type="entry name" value="NuoC_fam"/>
    <property type="match status" value="1"/>
</dbReference>
<keyword evidence="9" id="KW-1185">Reference proteome</keyword>
<evidence type="ECO:0000256" key="3">
    <source>
        <dbReference type="HAMAP-Rule" id="MF_01357"/>
    </source>
</evidence>
<keyword evidence="3 4" id="KW-0520">NAD</keyword>
<keyword evidence="2 3" id="KW-0813">Transport</keyword>
<dbReference type="EC" id="7.1.1.-" evidence="3"/>
<dbReference type="SUPFAM" id="SSF143243">
    <property type="entry name" value="Nqo5-like"/>
    <property type="match status" value="1"/>
</dbReference>
<keyword evidence="3" id="KW-1003">Cell membrane</keyword>
<comment type="caution">
    <text evidence="8">The sequence shown here is derived from an EMBL/GenBank/DDBJ whole genome shotgun (WGS) entry which is preliminary data.</text>
</comment>
<evidence type="ECO:0000256" key="4">
    <source>
        <dbReference type="RuleBase" id="RU003456"/>
    </source>
</evidence>
<comment type="function">
    <text evidence="3">NDH-1 shuttles electrons from NADH, via FMN and iron-sulfur (Fe-S) centers, to quinones in the respiratory chain. The immediate electron acceptor for the enzyme in this species is believed to be ubiquinone. Couples the redox reaction to proton translocation (for every two electrons transferred, four hydrogen ions are translocated across the cytoplasmic membrane), and thus conserves the redox energy in a proton gradient.</text>
</comment>
<gene>
    <name evidence="3" type="primary">nuoC</name>
    <name evidence="8" type="ORF">HNQ65_004177</name>
</gene>
<sequence>MNAAQMVEALKQKFGDAVLETKEFRGEHTLVVKLASAKPLLCYCHDELNFDYLIDVSSLDYMGKEPRFEMVYELYGYGHLQYLRVRTPVAEDVEVPTVSDIWPTANWHEREVYDMMGIKFSGHPDMRRILMWEGYPFFPLRKDFPLEGKPSDMPDVGFTRVAPMADGPFVTTAGAPDTQAREPRSRKPVE</sequence>
<proteinExistence type="inferred from homology"/>
<dbReference type="RefSeq" id="WP_184342508.1">
    <property type="nucleotide sequence ID" value="NZ_JACHIG010000010.1"/>
</dbReference>
<dbReference type="Pfam" id="PF00329">
    <property type="entry name" value="Complex1_30kDa"/>
    <property type="match status" value="1"/>
</dbReference>
<dbReference type="Proteomes" id="UP000590740">
    <property type="component" value="Unassembled WGS sequence"/>
</dbReference>
<protein>
    <recommendedName>
        <fullName evidence="3">NADH-quinone oxidoreductase subunit C</fullName>
        <ecNumber evidence="3">7.1.1.-</ecNumber>
    </recommendedName>
    <alternativeName>
        <fullName evidence="3">NADH dehydrogenase I subunit C</fullName>
    </alternativeName>
    <alternativeName>
        <fullName evidence="3">NDH-1 subunit C</fullName>
    </alternativeName>
</protein>
<evidence type="ECO:0000256" key="2">
    <source>
        <dbReference type="ARBA" id="ARBA00022448"/>
    </source>
</evidence>
<dbReference type="GO" id="GO:0048038">
    <property type="term" value="F:quinone binding"/>
    <property type="evidence" value="ECO:0007669"/>
    <property type="project" value="UniProtKB-KW"/>
</dbReference>
<feature type="compositionally biased region" description="Basic and acidic residues" evidence="6">
    <location>
        <begin position="179"/>
        <end position="190"/>
    </location>
</feature>
<evidence type="ECO:0000259" key="7">
    <source>
        <dbReference type="Pfam" id="PF00329"/>
    </source>
</evidence>
<reference evidence="8 9" key="1">
    <citation type="submission" date="2020-08" db="EMBL/GenBank/DDBJ databases">
        <title>Genomic Encyclopedia of Type Strains, Phase IV (KMG-IV): sequencing the most valuable type-strain genomes for metagenomic binning, comparative biology and taxonomic classification.</title>
        <authorList>
            <person name="Goeker M."/>
        </authorList>
    </citation>
    <scope>NUCLEOTIDE SEQUENCE [LARGE SCALE GENOMIC DNA]</scope>
    <source>
        <strain evidence="8 9">DSM 12252</strain>
    </source>
</reference>
<evidence type="ECO:0000256" key="6">
    <source>
        <dbReference type="SAM" id="MobiDB-lite"/>
    </source>
</evidence>
<comment type="catalytic activity">
    <reaction evidence="3 5">
        <text>a quinone + NADH + 5 H(+)(in) = a quinol + NAD(+) + 4 H(+)(out)</text>
        <dbReference type="Rhea" id="RHEA:57888"/>
        <dbReference type="ChEBI" id="CHEBI:15378"/>
        <dbReference type="ChEBI" id="CHEBI:24646"/>
        <dbReference type="ChEBI" id="CHEBI:57540"/>
        <dbReference type="ChEBI" id="CHEBI:57945"/>
        <dbReference type="ChEBI" id="CHEBI:132124"/>
    </reaction>
</comment>
<dbReference type="InterPro" id="IPR020396">
    <property type="entry name" value="NADH_UbQ_OxRdtase_CS"/>
</dbReference>
<dbReference type="PANTHER" id="PTHR10884:SF14">
    <property type="entry name" value="NADH DEHYDROGENASE [UBIQUINONE] IRON-SULFUR PROTEIN 3, MITOCHONDRIAL"/>
    <property type="match status" value="1"/>
</dbReference>
<evidence type="ECO:0000256" key="5">
    <source>
        <dbReference type="RuleBase" id="RU003582"/>
    </source>
</evidence>
<dbReference type="InterPro" id="IPR010218">
    <property type="entry name" value="NADH_DH_suC"/>
</dbReference>
<organism evidence="8 9">
    <name type="scientific">Prosthecobacter vanneervenii</name>
    <dbReference type="NCBI Taxonomy" id="48466"/>
    <lineage>
        <taxon>Bacteria</taxon>
        <taxon>Pseudomonadati</taxon>
        <taxon>Verrucomicrobiota</taxon>
        <taxon>Verrucomicrobiia</taxon>
        <taxon>Verrucomicrobiales</taxon>
        <taxon>Verrucomicrobiaceae</taxon>
        <taxon>Prosthecobacter</taxon>
    </lineage>
</organism>
<dbReference type="InterPro" id="IPR037232">
    <property type="entry name" value="NADH_quin_OxRdtase_su_C/D-like"/>
</dbReference>
<comment type="similarity">
    <text evidence="1 3 4">Belongs to the complex I 30 kDa subunit family.</text>
</comment>
<feature type="region of interest" description="Disordered" evidence="6">
    <location>
        <begin position="167"/>
        <end position="190"/>
    </location>
</feature>
<evidence type="ECO:0000256" key="1">
    <source>
        <dbReference type="ARBA" id="ARBA00007569"/>
    </source>
</evidence>
<evidence type="ECO:0000313" key="8">
    <source>
        <dbReference type="EMBL" id="MBB5034572.1"/>
    </source>
</evidence>
<accession>A0A7W7YEJ3</accession>
<evidence type="ECO:0000313" key="9">
    <source>
        <dbReference type="Proteomes" id="UP000590740"/>
    </source>
</evidence>
<dbReference type="Gene3D" id="3.30.460.80">
    <property type="entry name" value="NADH:ubiquinone oxidoreductase, 30kDa subunit"/>
    <property type="match status" value="1"/>
</dbReference>
<comment type="subcellular location">
    <subcellularLocation>
        <location evidence="3">Cell membrane</location>
        <topology evidence="3">Peripheral membrane protein</topology>
        <orientation evidence="3">Cytoplasmic side</orientation>
    </subcellularLocation>
</comment>
<keyword evidence="3 5" id="KW-0874">Quinone</keyword>
<name>A0A7W7YEJ3_9BACT</name>
<feature type="domain" description="NADH:ubiquinone oxidoreductase 30kDa subunit" evidence="7">
    <location>
        <begin position="32"/>
        <end position="149"/>
    </location>
</feature>
<dbReference type="HAMAP" id="MF_01357">
    <property type="entry name" value="NDH1_NuoC"/>
    <property type="match status" value="1"/>
</dbReference>
<keyword evidence="3" id="KW-0830">Ubiquinone</keyword>
<dbReference type="EMBL" id="JACHIG010000010">
    <property type="protein sequence ID" value="MBB5034572.1"/>
    <property type="molecule type" value="Genomic_DNA"/>
</dbReference>
<dbReference type="GO" id="GO:0005886">
    <property type="term" value="C:plasma membrane"/>
    <property type="evidence" value="ECO:0007669"/>
    <property type="project" value="UniProtKB-SubCell"/>
</dbReference>
<keyword evidence="3" id="KW-0472">Membrane</keyword>
<keyword evidence="3 4" id="KW-1278">Translocase</keyword>
<dbReference type="InterPro" id="IPR001268">
    <property type="entry name" value="NADH_UbQ_OxRdtase_30kDa_su"/>
</dbReference>
<dbReference type="PROSITE" id="PS00542">
    <property type="entry name" value="COMPLEX1_30K"/>
    <property type="match status" value="1"/>
</dbReference>
<dbReference type="AlphaFoldDB" id="A0A7W7YEJ3"/>
<dbReference type="GO" id="GO:0050136">
    <property type="term" value="F:NADH dehydrogenase (quinone) (non-electrogenic) activity"/>
    <property type="evidence" value="ECO:0007669"/>
    <property type="project" value="UniProtKB-UniRule"/>
</dbReference>
<dbReference type="GO" id="GO:0008137">
    <property type="term" value="F:NADH dehydrogenase (ubiquinone) activity"/>
    <property type="evidence" value="ECO:0007669"/>
    <property type="project" value="InterPro"/>
</dbReference>